<dbReference type="Proteomes" id="UP000234323">
    <property type="component" value="Unassembled WGS sequence"/>
</dbReference>
<gene>
    <name evidence="1" type="ORF">RhiirA4_456555</name>
</gene>
<protein>
    <submittedName>
        <fullName evidence="1">Uncharacterized protein</fullName>
    </submittedName>
</protein>
<proteinExistence type="predicted"/>
<organism evidence="1 2">
    <name type="scientific">Rhizophagus irregularis</name>
    <dbReference type="NCBI Taxonomy" id="588596"/>
    <lineage>
        <taxon>Eukaryota</taxon>
        <taxon>Fungi</taxon>
        <taxon>Fungi incertae sedis</taxon>
        <taxon>Mucoromycota</taxon>
        <taxon>Glomeromycotina</taxon>
        <taxon>Glomeromycetes</taxon>
        <taxon>Glomerales</taxon>
        <taxon>Glomeraceae</taxon>
        <taxon>Rhizophagus</taxon>
    </lineage>
</organism>
<keyword evidence="2" id="KW-1185">Reference proteome</keyword>
<comment type="caution">
    <text evidence="1">The sequence shown here is derived from an EMBL/GenBank/DDBJ whole genome shotgun (WGS) entry which is preliminary data.</text>
</comment>
<reference evidence="1 2" key="1">
    <citation type="submission" date="2015-10" db="EMBL/GenBank/DDBJ databases">
        <title>Genome analyses suggest a sexual origin of heterokaryosis in a supposedly ancient asexual fungus.</title>
        <authorList>
            <person name="Ropars J."/>
            <person name="Sedzielewska K."/>
            <person name="Noel J."/>
            <person name="Charron P."/>
            <person name="Farinelli L."/>
            <person name="Marton T."/>
            <person name="Kruger M."/>
            <person name="Pelin A."/>
            <person name="Brachmann A."/>
            <person name="Corradi N."/>
        </authorList>
    </citation>
    <scope>NUCLEOTIDE SEQUENCE [LARGE SCALE GENOMIC DNA]</scope>
    <source>
        <strain evidence="1 2">A4</strain>
    </source>
</reference>
<evidence type="ECO:0000313" key="1">
    <source>
        <dbReference type="EMBL" id="PKY42707.1"/>
    </source>
</evidence>
<evidence type="ECO:0000313" key="2">
    <source>
        <dbReference type="Proteomes" id="UP000234323"/>
    </source>
</evidence>
<dbReference type="EMBL" id="LLXI01000212">
    <property type="protein sequence ID" value="PKY42707.1"/>
    <property type="molecule type" value="Genomic_DNA"/>
</dbReference>
<accession>A0A2I1G7T5</accession>
<dbReference type="AlphaFoldDB" id="A0A2I1G7T5"/>
<sequence>MPVKNRSIKAFYNHKCMQPNLYHIFWNLEMLTEKLTPEEKMKLTHTERLQMHKLSSDMLERFVIKIEEELANIQEDLSVPAEIIMAPVSEIVQKIEEAKHNLLEIKEWESCMEKEHLKKKERYDFHLLMKVVSKFTADKLNCIPENIKKYKAMDVRQLQFLDSFQHVEIDDGLDPSHYVSASEIFNDSLYKSSGVELKFMTDMDEYLIVENSICRGMTMANHRYAKANNLKCPDYDSSKLTTWILYKDMNALYSDANREYLSSFEARI</sequence>
<name>A0A2I1G7T5_9GLOM</name>